<dbReference type="GeneID" id="97219508"/>
<organism evidence="1 2">
    <name type="scientific">Aeromonas bivalvium</name>
    <dbReference type="NCBI Taxonomy" id="440079"/>
    <lineage>
        <taxon>Bacteria</taxon>
        <taxon>Pseudomonadati</taxon>
        <taxon>Pseudomonadota</taxon>
        <taxon>Gammaproteobacteria</taxon>
        <taxon>Aeromonadales</taxon>
        <taxon>Aeromonadaceae</taxon>
        <taxon>Aeromonas</taxon>
    </lineage>
</organism>
<sequence length="280" mass="30864">MHSAIGIGLRPPHYDVMLATRPAVGWLEVHSENYFEPHGRAFAVLAALAEHYPVSLHGIGMSLGSSDPLDPGHLARLRALVACVKPVRVSEHLSWGSVDGRYFNDLLPMPYTRAALARMSDKVRRVQDLLGCELLIENPSSYLQFEGEMPEWEFLARLQQESDCGILLDLNNLHVSAFNQGFSCADYLAAIDLATVKEIHLAGFTDKVLPEGHLYIDTHSCPVADPVWALYRTLCAWGPRPTLIEWDSEIPALPVLIAEADKASLILEAALAEGKEPSHV</sequence>
<dbReference type="PANTHER" id="PTHR42194">
    <property type="entry name" value="UPF0276 PROTEIN HI_1600"/>
    <property type="match status" value="1"/>
</dbReference>
<dbReference type="InterPro" id="IPR036237">
    <property type="entry name" value="Xyl_isomerase-like_sf"/>
</dbReference>
<dbReference type="SUPFAM" id="SSF51658">
    <property type="entry name" value="Xylose isomerase-like"/>
    <property type="match status" value="1"/>
</dbReference>
<keyword evidence="2" id="KW-1185">Reference proteome</keyword>
<dbReference type="EMBL" id="JBGXBU010000001">
    <property type="protein sequence ID" value="MFM4892310.1"/>
    <property type="molecule type" value="Genomic_DNA"/>
</dbReference>
<proteinExistence type="predicted"/>
<reference evidence="1 2" key="1">
    <citation type="submission" date="2024-09" db="EMBL/GenBank/DDBJ databases">
        <title>Aeromonas strains Genome sequencing and assembly.</title>
        <authorList>
            <person name="Hu X."/>
            <person name="Tang B."/>
        </authorList>
    </citation>
    <scope>NUCLEOTIDE SEQUENCE [LARGE SCALE GENOMIC DNA]</scope>
    <source>
        <strain evidence="1 2">NB23SCDHY001</strain>
    </source>
</reference>
<dbReference type="NCBIfam" id="NF003818">
    <property type="entry name" value="PRK05409.1"/>
    <property type="match status" value="1"/>
</dbReference>
<dbReference type="Pfam" id="PF05114">
    <property type="entry name" value="MbnB_TglH_ChrH"/>
    <property type="match status" value="1"/>
</dbReference>
<protein>
    <submittedName>
        <fullName evidence="1">DUF692 domain-containing protein</fullName>
    </submittedName>
</protein>
<evidence type="ECO:0000313" key="1">
    <source>
        <dbReference type="EMBL" id="MFM4892310.1"/>
    </source>
</evidence>
<dbReference type="InterPro" id="IPR007801">
    <property type="entry name" value="MbnB/TglH/ChrH"/>
</dbReference>
<name>A0ABW9GMC7_9GAMM</name>
<gene>
    <name evidence="1" type="ORF">ACEUDJ_05375</name>
</gene>
<dbReference type="PANTHER" id="PTHR42194:SF1">
    <property type="entry name" value="UPF0276 PROTEIN HI_1600"/>
    <property type="match status" value="1"/>
</dbReference>
<dbReference type="RefSeq" id="WP_408788608.1">
    <property type="nucleotide sequence ID" value="NZ_JBGXBU010000001.1"/>
</dbReference>
<evidence type="ECO:0000313" key="2">
    <source>
        <dbReference type="Proteomes" id="UP001630969"/>
    </source>
</evidence>
<comment type="caution">
    <text evidence="1">The sequence shown here is derived from an EMBL/GenBank/DDBJ whole genome shotgun (WGS) entry which is preliminary data.</text>
</comment>
<dbReference type="Gene3D" id="3.20.20.150">
    <property type="entry name" value="Divalent-metal-dependent TIM barrel enzymes"/>
    <property type="match status" value="1"/>
</dbReference>
<dbReference type="Proteomes" id="UP001630969">
    <property type="component" value="Unassembled WGS sequence"/>
</dbReference>
<accession>A0ABW9GMC7</accession>